<reference evidence="8 9" key="1">
    <citation type="submission" date="2024-02" db="EMBL/GenBank/DDBJ databases">
        <authorList>
            <consortium name="ELIXIR-Norway"/>
            <consortium name="Elixir Norway"/>
        </authorList>
    </citation>
    <scope>NUCLEOTIDE SEQUENCE [LARGE SCALE GENOMIC DNA]</scope>
</reference>
<evidence type="ECO:0000259" key="7">
    <source>
        <dbReference type="Pfam" id="PF23452"/>
    </source>
</evidence>
<dbReference type="InterPro" id="IPR044845">
    <property type="entry name" value="HPAT/SRGT1-like"/>
</dbReference>
<evidence type="ECO:0000313" key="9">
    <source>
        <dbReference type="Proteomes" id="UP001497512"/>
    </source>
</evidence>
<evidence type="ECO:0000313" key="8">
    <source>
        <dbReference type="EMBL" id="CAK9192311.1"/>
    </source>
</evidence>
<comment type="subcellular location">
    <subcellularLocation>
        <location evidence="1">Membrane</location>
        <topology evidence="1">Single-pass membrane protein</topology>
    </subcellularLocation>
</comment>
<evidence type="ECO:0000256" key="2">
    <source>
        <dbReference type="ARBA" id="ARBA00022676"/>
    </source>
</evidence>
<dbReference type="EMBL" id="OZ019893">
    <property type="protein sequence ID" value="CAK9192311.1"/>
    <property type="molecule type" value="Genomic_DNA"/>
</dbReference>
<dbReference type="PANTHER" id="PTHR31485:SF4">
    <property type="entry name" value="HYDROXYPROLINE O-ARABINOSYLTRANSFERASE RDN1"/>
    <property type="match status" value="1"/>
</dbReference>
<evidence type="ECO:0000256" key="4">
    <source>
        <dbReference type="ARBA" id="ARBA00022692"/>
    </source>
</evidence>
<accession>A0ABP0TD58</accession>
<proteinExistence type="predicted"/>
<keyword evidence="2" id="KW-0328">Glycosyltransferase</keyword>
<keyword evidence="3" id="KW-0808">Transferase</keyword>
<dbReference type="Proteomes" id="UP001497512">
    <property type="component" value="Chromosome 1"/>
</dbReference>
<dbReference type="PANTHER" id="PTHR31485">
    <property type="entry name" value="PEPTIDYL SERINE ALPHA-GALACTOSYLTRANSFERASE"/>
    <property type="match status" value="1"/>
</dbReference>
<keyword evidence="4" id="KW-0812">Transmembrane</keyword>
<feature type="domain" description="Hydroxyproline O-arabinosyltransferase-like" evidence="7">
    <location>
        <begin position="88"/>
        <end position="381"/>
    </location>
</feature>
<keyword evidence="6" id="KW-0472">Membrane</keyword>
<dbReference type="InterPro" id="IPR056508">
    <property type="entry name" value="HPAT-like"/>
</dbReference>
<evidence type="ECO:0000256" key="3">
    <source>
        <dbReference type="ARBA" id="ARBA00022679"/>
    </source>
</evidence>
<protein>
    <recommendedName>
        <fullName evidence="7">Hydroxyproline O-arabinosyltransferase-like domain-containing protein</fullName>
    </recommendedName>
</protein>
<organism evidence="8 9">
    <name type="scientific">Sphagnum troendelagicum</name>
    <dbReference type="NCBI Taxonomy" id="128251"/>
    <lineage>
        <taxon>Eukaryota</taxon>
        <taxon>Viridiplantae</taxon>
        <taxon>Streptophyta</taxon>
        <taxon>Embryophyta</taxon>
        <taxon>Bryophyta</taxon>
        <taxon>Sphagnophytina</taxon>
        <taxon>Sphagnopsida</taxon>
        <taxon>Sphagnales</taxon>
        <taxon>Sphagnaceae</taxon>
        <taxon>Sphagnum</taxon>
    </lineage>
</organism>
<evidence type="ECO:0000256" key="1">
    <source>
        <dbReference type="ARBA" id="ARBA00004167"/>
    </source>
</evidence>
<name>A0ABP0TD58_9BRYO</name>
<keyword evidence="9" id="KW-1185">Reference proteome</keyword>
<sequence length="384" mass="44445">MARTKASWPFLLIVALTLFILTYNSVTMFMTSYQISRSTMPVLQGVMDHQAVDDHGRSFFFKEHDVRAKIMPEEDPRRKTVLPAKRLFHVAVTANESPYTRWQCRIMYYWYKKFKHDPVSEMGGFTRILHSRKPDNVMDEIPTVIVDPLPEGQDQGYIVLNRPWAFVQWLLKANIEEDYILMAEPDHLFIRPMPNLASETMPVAFPFFYIAPQENEDILRKFYPRDKGPITNIDPIGNSPVVIQKAYLEKIAPTWANVSIDMKNDLETDAKFGWVLEMYGYATASALHDVKHILLKDFMLQPPWDTELGDKYIIHYTYGCDYDKKGKLTYGKTGEWHFDKRSFTLGAPPRNLPMPPPGVPETVVTLVRMVNEATANIVNWKEGE</sequence>
<dbReference type="Pfam" id="PF23452">
    <property type="entry name" value="HPAT"/>
    <property type="match status" value="1"/>
</dbReference>
<keyword evidence="5" id="KW-1133">Transmembrane helix</keyword>
<evidence type="ECO:0000256" key="5">
    <source>
        <dbReference type="ARBA" id="ARBA00022989"/>
    </source>
</evidence>
<gene>
    <name evidence="8" type="ORF">CSSPTR1EN2_LOCUS1827</name>
</gene>
<evidence type="ECO:0000256" key="6">
    <source>
        <dbReference type="ARBA" id="ARBA00023136"/>
    </source>
</evidence>